<organism evidence="1 2">
    <name type="scientific">Microbacterium murale</name>
    <dbReference type="NCBI Taxonomy" id="1081040"/>
    <lineage>
        <taxon>Bacteria</taxon>
        <taxon>Bacillati</taxon>
        <taxon>Actinomycetota</taxon>
        <taxon>Actinomycetes</taxon>
        <taxon>Micrococcales</taxon>
        <taxon>Microbacteriaceae</taxon>
        <taxon>Microbacterium</taxon>
    </lineage>
</organism>
<dbReference type="Proteomes" id="UP000629365">
    <property type="component" value="Unassembled WGS sequence"/>
</dbReference>
<gene>
    <name evidence="1" type="ORF">GCM10007269_15960</name>
</gene>
<dbReference type="Gene3D" id="3.30.559.10">
    <property type="entry name" value="Chloramphenicol acetyltransferase-like domain"/>
    <property type="match status" value="1"/>
</dbReference>
<dbReference type="InterPro" id="IPR023213">
    <property type="entry name" value="CAT-like_dom_sf"/>
</dbReference>
<accession>A0ABQ1RNA3</accession>
<dbReference type="PANTHER" id="PTHR38474">
    <property type="entry name" value="SLR0299 PROTEIN"/>
    <property type="match status" value="1"/>
</dbReference>
<dbReference type="RefSeq" id="WP_188436047.1">
    <property type="nucleotide sequence ID" value="NZ_BMCM01000002.1"/>
</dbReference>
<dbReference type="Pfam" id="PF00302">
    <property type="entry name" value="CAT"/>
    <property type="match status" value="1"/>
</dbReference>
<dbReference type="SUPFAM" id="SSF52777">
    <property type="entry name" value="CoA-dependent acyltransferases"/>
    <property type="match status" value="1"/>
</dbReference>
<sequence length="221" mass="25118">MNVAHPIDLATWPRREHFEHYRKRVPCTYAITVDVDVTDMVAALRDSGRKTYIAQVWALASIVNRHAEFRMTITDDGEPAVWDVLHPAFTVFNPERETFACVWSAFDSDFARFHDAAAPLLEMHRSATSFFPQGDMPPNTFDVSSLPWTQFTGFSLQIDGGWDHLLPIFTLGRYFERDGRTFLPLAIQMHHAAADGFHTARLIDEFTALVGDPTWLTSTTT</sequence>
<dbReference type="PIRSF" id="PIRSF000440">
    <property type="entry name" value="CAT"/>
    <property type="match status" value="1"/>
</dbReference>
<protein>
    <submittedName>
        <fullName evidence="1">Chloramphenicol acetyltransferase</fullName>
    </submittedName>
</protein>
<name>A0ABQ1RNA3_9MICO</name>
<proteinExistence type="predicted"/>
<dbReference type="PANTHER" id="PTHR38474:SF2">
    <property type="entry name" value="CHLORAMPHENICOL ACETYLTRANSFERASE"/>
    <property type="match status" value="1"/>
</dbReference>
<comment type="caution">
    <text evidence="1">The sequence shown here is derived from an EMBL/GenBank/DDBJ whole genome shotgun (WGS) entry which is preliminary data.</text>
</comment>
<keyword evidence="2" id="KW-1185">Reference proteome</keyword>
<evidence type="ECO:0000313" key="2">
    <source>
        <dbReference type="Proteomes" id="UP000629365"/>
    </source>
</evidence>
<reference evidence="2" key="1">
    <citation type="journal article" date="2019" name="Int. J. Syst. Evol. Microbiol.">
        <title>The Global Catalogue of Microorganisms (GCM) 10K type strain sequencing project: providing services to taxonomists for standard genome sequencing and annotation.</title>
        <authorList>
            <consortium name="The Broad Institute Genomics Platform"/>
            <consortium name="The Broad Institute Genome Sequencing Center for Infectious Disease"/>
            <person name="Wu L."/>
            <person name="Ma J."/>
        </authorList>
    </citation>
    <scope>NUCLEOTIDE SEQUENCE [LARGE SCALE GENOMIC DNA]</scope>
    <source>
        <strain evidence="2">CCM 7640</strain>
    </source>
</reference>
<dbReference type="SMART" id="SM01059">
    <property type="entry name" value="CAT"/>
    <property type="match status" value="1"/>
</dbReference>
<dbReference type="InterPro" id="IPR001707">
    <property type="entry name" value="Cmp_AcTrfase"/>
</dbReference>
<dbReference type="NCBIfam" id="NF000491">
    <property type="entry name" value="chloram_CatA"/>
    <property type="match status" value="1"/>
</dbReference>
<evidence type="ECO:0000313" key="1">
    <source>
        <dbReference type="EMBL" id="GGD73689.1"/>
    </source>
</evidence>
<dbReference type="EMBL" id="BMCM01000002">
    <property type="protein sequence ID" value="GGD73689.1"/>
    <property type="molecule type" value="Genomic_DNA"/>
</dbReference>